<proteinExistence type="inferred from homology"/>
<dbReference type="SUPFAM" id="SSF52283">
    <property type="entry name" value="Formate/glycerate dehydrogenase catalytic domain-like"/>
    <property type="match status" value="1"/>
</dbReference>
<evidence type="ECO:0000313" key="6">
    <source>
        <dbReference type="Proteomes" id="UP000010290"/>
    </source>
</evidence>
<comment type="similarity">
    <text evidence="1">Belongs to the D-isomer specific 2-hydroxyacid dehydrogenase family.</text>
</comment>
<evidence type="ECO:0000256" key="1">
    <source>
        <dbReference type="ARBA" id="ARBA00005854"/>
    </source>
</evidence>
<organism evidence="5 6">
    <name type="scientific">Providencia sneebia DSM 19967</name>
    <dbReference type="NCBI Taxonomy" id="1141660"/>
    <lineage>
        <taxon>Bacteria</taxon>
        <taxon>Pseudomonadati</taxon>
        <taxon>Pseudomonadota</taxon>
        <taxon>Gammaproteobacteria</taxon>
        <taxon>Enterobacterales</taxon>
        <taxon>Morganellaceae</taxon>
        <taxon>Providencia</taxon>
    </lineage>
</organism>
<evidence type="ECO:0000313" key="5">
    <source>
        <dbReference type="EMBL" id="EKT60872.1"/>
    </source>
</evidence>
<keyword evidence="2" id="KW-0560">Oxidoreductase</keyword>
<protein>
    <submittedName>
        <fullName evidence="5">Putative oxidoreductase protein</fullName>
    </submittedName>
</protein>
<dbReference type="InterPro" id="IPR006140">
    <property type="entry name" value="D-isomer_DH_NAD-bd"/>
</dbReference>
<dbReference type="RefSeq" id="WP_008914330.1">
    <property type="nucleotide sequence ID" value="NZ_CM001773.1"/>
</dbReference>
<dbReference type="InterPro" id="IPR050418">
    <property type="entry name" value="D-iso_2-hydroxyacid_DH_PdxB"/>
</dbReference>
<dbReference type="GO" id="GO:0006564">
    <property type="term" value="P:L-serine biosynthetic process"/>
    <property type="evidence" value="ECO:0007669"/>
    <property type="project" value="UniProtKB-ARBA"/>
</dbReference>
<dbReference type="EMBL" id="AKKN01000003">
    <property type="protein sequence ID" value="EKT60872.1"/>
    <property type="molecule type" value="Genomic_DNA"/>
</dbReference>
<gene>
    <name evidence="5" type="ORF">OO7_02226</name>
</gene>
<dbReference type="PANTHER" id="PTHR43761">
    <property type="entry name" value="D-ISOMER SPECIFIC 2-HYDROXYACID DEHYDROGENASE FAMILY PROTEIN (AFU_ORTHOLOGUE AFUA_1G13630)"/>
    <property type="match status" value="1"/>
</dbReference>
<dbReference type="InterPro" id="IPR036291">
    <property type="entry name" value="NAD(P)-bd_dom_sf"/>
</dbReference>
<accession>K8WTY3</accession>
<evidence type="ECO:0000256" key="2">
    <source>
        <dbReference type="ARBA" id="ARBA00023002"/>
    </source>
</evidence>
<keyword evidence="3" id="KW-0520">NAD</keyword>
<dbReference type="Pfam" id="PF02826">
    <property type="entry name" value="2-Hacid_dh_C"/>
    <property type="match status" value="1"/>
</dbReference>
<dbReference type="Proteomes" id="UP000010290">
    <property type="component" value="Chromosome"/>
</dbReference>
<dbReference type="SUPFAM" id="SSF51735">
    <property type="entry name" value="NAD(P)-binding Rossmann-fold domains"/>
    <property type="match status" value="1"/>
</dbReference>
<reference evidence="5 6" key="1">
    <citation type="journal article" date="2012" name="BMC Genomics">
        <title>Comparative genomics of bacteria in the genus Providencia isolated from wild Drosophila melanogaster.</title>
        <authorList>
            <person name="Galac M.R."/>
            <person name="Lazzaro B.P."/>
        </authorList>
    </citation>
    <scope>NUCLEOTIDE SEQUENCE [LARGE SCALE GENOMIC DNA]</scope>
    <source>
        <strain evidence="5 6">DSM 19967</strain>
    </source>
</reference>
<comment type="caution">
    <text evidence="5">The sequence shown here is derived from an EMBL/GenBank/DDBJ whole genome shotgun (WGS) entry which is preliminary data.</text>
</comment>
<evidence type="ECO:0000256" key="3">
    <source>
        <dbReference type="ARBA" id="ARBA00023027"/>
    </source>
</evidence>
<dbReference type="OrthoDB" id="9805416at2"/>
<dbReference type="PANTHER" id="PTHR43761:SF1">
    <property type="entry name" value="D-ISOMER SPECIFIC 2-HYDROXYACID DEHYDROGENASE CATALYTIC DOMAIN-CONTAINING PROTEIN-RELATED"/>
    <property type="match status" value="1"/>
</dbReference>
<name>K8WTY3_9GAMM</name>
<sequence length="332" mass="37201">MKCLAIADLFIDQPTMETGLEKLRQHGFEVIVRQWSHPSIEKLQEDNLQIEQNGAEAVALPTDLYDDLQDVELVITQFAPVNKAVIDKLPNLKFIGVLRGGVENINQEYAKSKGIKVMNTPGRNARSVAEFTVGMILAETRNIARAHDALKDKYWRKDFPNADVIPEIGGKTIGLVGFGHIAQLVAKFLKGFDANIIFFDKYVDHIEGYTKIDSLEDLVKKADIISVHARLTPETQNLINDKHFNLMKKTAVIINTARSGLINEHDLLQALKDKRIMGAAIDTFDDEPLKEESAFYLLDNVTITPHMAGSTLDAFSNTPKLFSDIFLKELNK</sequence>
<feature type="domain" description="D-isomer specific 2-hydroxyacid dehydrogenase NAD-binding" evidence="4">
    <location>
        <begin position="133"/>
        <end position="308"/>
    </location>
</feature>
<dbReference type="GO" id="GO:0051287">
    <property type="term" value="F:NAD binding"/>
    <property type="evidence" value="ECO:0007669"/>
    <property type="project" value="InterPro"/>
</dbReference>
<dbReference type="GO" id="GO:0047545">
    <property type="term" value="F:(S)-2-hydroxyglutarate dehydrogenase activity"/>
    <property type="evidence" value="ECO:0007669"/>
    <property type="project" value="UniProtKB-ARBA"/>
</dbReference>
<keyword evidence="6" id="KW-1185">Reference proteome</keyword>
<dbReference type="CDD" id="cd12171">
    <property type="entry name" value="2-Hacid_dh_10"/>
    <property type="match status" value="1"/>
</dbReference>
<dbReference type="AlphaFoldDB" id="K8WTY3"/>
<dbReference type="Gene3D" id="3.40.50.720">
    <property type="entry name" value="NAD(P)-binding Rossmann-like Domain"/>
    <property type="match status" value="2"/>
</dbReference>
<dbReference type="HOGENOM" id="CLU_019796_1_3_6"/>
<dbReference type="PATRIC" id="fig|1141660.3.peg.446"/>
<dbReference type="FunFam" id="3.40.50.720:FF:000041">
    <property type="entry name" value="D-3-phosphoglycerate dehydrogenase"/>
    <property type="match status" value="1"/>
</dbReference>
<dbReference type="GO" id="GO:0004617">
    <property type="term" value="F:phosphoglycerate dehydrogenase activity"/>
    <property type="evidence" value="ECO:0007669"/>
    <property type="project" value="UniProtKB-ARBA"/>
</dbReference>
<evidence type="ECO:0000259" key="4">
    <source>
        <dbReference type="Pfam" id="PF02826"/>
    </source>
</evidence>